<organism evidence="5 6">
    <name type="scientific">Acinetobacter pittii</name>
    <name type="common">Acinetobacter genomosp. 3</name>
    <dbReference type="NCBI Taxonomy" id="48296"/>
    <lineage>
        <taxon>Bacteria</taxon>
        <taxon>Pseudomonadati</taxon>
        <taxon>Pseudomonadota</taxon>
        <taxon>Gammaproteobacteria</taxon>
        <taxon>Moraxellales</taxon>
        <taxon>Moraxellaceae</taxon>
        <taxon>Acinetobacter</taxon>
        <taxon>Acinetobacter calcoaceticus/baumannii complex</taxon>
    </lineage>
</organism>
<evidence type="ECO:0000313" key="5">
    <source>
        <dbReference type="EMBL" id="MBK1442977.1"/>
    </source>
</evidence>
<dbReference type="PANTHER" id="PTHR30346">
    <property type="entry name" value="TRANSCRIPTIONAL DUAL REGULATOR HCAR-RELATED"/>
    <property type="match status" value="1"/>
</dbReference>
<dbReference type="InterPro" id="IPR036388">
    <property type="entry name" value="WH-like_DNA-bd_sf"/>
</dbReference>
<dbReference type="GO" id="GO:0032993">
    <property type="term" value="C:protein-DNA complex"/>
    <property type="evidence" value="ECO:0007669"/>
    <property type="project" value="TreeGrafter"/>
</dbReference>
<dbReference type="Gene3D" id="1.10.10.10">
    <property type="entry name" value="Winged helix-like DNA-binding domain superfamily/Winged helix DNA-binding domain"/>
    <property type="match status" value="1"/>
</dbReference>
<comment type="caution">
    <text evidence="5">The sequence shown here is derived from an EMBL/GenBank/DDBJ whole genome shotgun (WGS) entry which is preliminary data.</text>
</comment>
<keyword evidence="3" id="KW-0238">DNA-binding</keyword>
<evidence type="ECO:0000256" key="1">
    <source>
        <dbReference type="ARBA" id="ARBA00009437"/>
    </source>
</evidence>
<keyword evidence="2" id="KW-0805">Transcription regulation</keyword>
<dbReference type="InterPro" id="IPR000847">
    <property type="entry name" value="LysR_HTH_N"/>
</dbReference>
<dbReference type="InterPro" id="IPR037410">
    <property type="entry name" value="BudR_PBP2"/>
</dbReference>
<evidence type="ECO:0000313" key="6">
    <source>
        <dbReference type="Proteomes" id="UP000660083"/>
    </source>
</evidence>
<keyword evidence="4" id="KW-0804">Transcription</keyword>
<dbReference type="Gene3D" id="3.40.190.10">
    <property type="entry name" value="Periplasmic binding protein-like II"/>
    <property type="match status" value="2"/>
</dbReference>
<evidence type="ECO:0000256" key="4">
    <source>
        <dbReference type="ARBA" id="ARBA00023163"/>
    </source>
</evidence>
<dbReference type="PROSITE" id="PS50931">
    <property type="entry name" value="HTH_LYSR"/>
    <property type="match status" value="1"/>
</dbReference>
<dbReference type="PANTHER" id="PTHR30346:SF30">
    <property type="entry name" value="SMALL NEUTRAL PROTEASE REGULATORY PROTEIN"/>
    <property type="match status" value="1"/>
</dbReference>
<sequence length="305" mass="34396">MLDLHKLHAFVVVIEERNITHAANRLFIQQPPLTRLLKKLEEELGTQLLIRQPRGIEPTEAGLALFKEAQLLLEHARHIPKLVQDVSQGKTGQLNIGFTSSAGLHPLISLVLRSYREIYPKVQTKLEEAGSQKQLDRLISEKLDIAFLRAPISRDIGLKHHHILDEPMMVALPIGHPLTQKEKISSNDLSNENFVLYRRSSGQGLYDNILYSCYQAGFSPRIIQEAPRPTATLNLVAAGIGITIVPASMHNFWEHEIVYRDFDDSIKMNAPIYLITRENESSAKVSNFIELLQKLLPNGLSVKAK</sequence>
<comment type="similarity">
    <text evidence="1">Belongs to the LysR transcriptional regulatory family.</text>
</comment>
<dbReference type="RefSeq" id="WP_086376606.1">
    <property type="nucleotide sequence ID" value="NZ_CP027658.1"/>
</dbReference>
<dbReference type="GO" id="GO:0003700">
    <property type="term" value="F:DNA-binding transcription factor activity"/>
    <property type="evidence" value="ECO:0007669"/>
    <property type="project" value="InterPro"/>
</dbReference>
<dbReference type="SUPFAM" id="SSF53850">
    <property type="entry name" value="Periplasmic binding protein-like II"/>
    <property type="match status" value="1"/>
</dbReference>
<dbReference type="Pfam" id="PF00126">
    <property type="entry name" value="HTH_1"/>
    <property type="match status" value="1"/>
</dbReference>
<dbReference type="InterPro" id="IPR036390">
    <property type="entry name" value="WH_DNA-bd_sf"/>
</dbReference>
<evidence type="ECO:0000256" key="2">
    <source>
        <dbReference type="ARBA" id="ARBA00023015"/>
    </source>
</evidence>
<reference evidence="5" key="1">
    <citation type="submission" date="2020-12" db="EMBL/GenBank/DDBJ databases">
        <authorList>
            <person name="Chopjitt P."/>
        </authorList>
    </citation>
    <scope>NUCLEOTIDE SEQUENCE</scope>
    <source>
        <strain evidence="5">AP1</strain>
    </source>
</reference>
<evidence type="ECO:0000256" key="3">
    <source>
        <dbReference type="ARBA" id="ARBA00023125"/>
    </source>
</evidence>
<dbReference type="InterPro" id="IPR005119">
    <property type="entry name" value="LysR_subst-bd"/>
</dbReference>
<dbReference type="SUPFAM" id="SSF46785">
    <property type="entry name" value="Winged helix' DNA-binding domain"/>
    <property type="match status" value="1"/>
</dbReference>
<accession>A0A8I1H649</accession>
<dbReference type="Proteomes" id="UP000660083">
    <property type="component" value="Unassembled WGS sequence"/>
</dbReference>
<name>A0A8I1H649_ACIPI</name>
<proteinExistence type="inferred from homology"/>
<dbReference type="FunFam" id="1.10.10.10:FF:000001">
    <property type="entry name" value="LysR family transcriptional regulator"/>
    <property type="match status" value="1"/>
</dbReference>
<gene>
    <name evidence="5" type="ORF">JDA50_00755</name>
</gene>
<dbReference type="GO" id="GO:0003677">
    <property type="term" value="F:DNA binding"/>
    <property type="evidence" value="ECO:0007669"/>
    <property type="project" value="UniProtKB-KW"/>
</dbReference>
<protein>
    <submittedName>
        <fullName evidence="5">LysR family transcriptional regulator</fullName>
    </submittedName>
</protein>
<dbReference type="CDD" id="cd08451">
    <property type="entry name" value="PBP2_BudR"/>
    <property type="match status" value="1"/>
</dbReference>
<dbReference type="Pfam" id="PF03466">
    <property type="entry name" value="LysR_substrate"/>
    <property type="match status" value="1"/>
</dbReference>
<dbReference type="EMBL" id="JAEFCT010000001">
    <property type="protein sequence ID" value="MBK1442977.1"/>
    <property type="molecule type" value="Genomic_DNA"/>
</dbReference>
<dbReference type="AlphaFoldDB" id="A0A8I1H649"/>
<dbReference type="PRINTS" id="PR00039">
    <property type="entry name" value="HTHLYSR"/>
</dbReference>